<name>A0A6H1ZHP9_9ZZZZ</name>
<dbReference type="EMBL" id="MT144680">
    <property type="protein sequence ID" value="QJH97288.1"/>
    <property type="molecule type" value="Genomic_DNA"/>
</dbReference>
<reference evidence="1" key="1">
    <citation type="submission" date="2020-03" db="EMBL/GenBank/DDBJ databases">
        <title>The deep terrestrial virosphere.</title>
        <authorList>
            <person name="Holmfeldt K."/>
            <person name="Nilsson E."/>
            <person name="Simone D."/>
            <person name="Lopez-Fernandez M."/>
            <person name="Wu X."/>
            <person name="de Brujin I."/>
            <person name="Lundin D."/>
            <person name="Andersson A."/>
            <person name="Bertilsson S."/>
            <person name="Dopson M."/>
        </authorList>
    </citation>
    <scope>NUCLEOTIDE SEQUENCE</scope>
    <source>
        <strain evidence="2">MM415B01923</strain>
        <strain evidence="1">TM448A00598</strain>
        <strain evidence="3">TM448B00967</strain>
    </source>
</reference>
<dbReference type="EMBL" id="MT141202">
    <property type="protein sequence ID" value="QJA56146.1"/>
    <property type="molecule type" value="Genomic_DNA"/>
</dbReference>
<evidence type="ECO:0000313" key="1">
    <source>
        <dbReference type="EMBL" id="QJA47058.1"/>
    </source>
</evidence>
<evidence type="ECO:0000313" key="3">
    <source>
        <dbReference type="EMBL" id="QJH97288.1"/>
    </source>
</evidence>
<gene>
    <name evidence="2" type="ORF">MM415B01923_0010</name>
    <name evidence="1" type="ORF">TM448A00598_0004</name>
    <name evidence="3" type="ORF">TM448B00967_0017</name>
</gene>
<organism evidence="1">
    <name type="scientific">viral metagenome</name>
    <dbReference type="NCBI Taxonomy" id="1070528"/>
    <lineage>
        <taxon>unclassified sequences</taxon>
        <taxon>metagenomes</taxon>
        <taxon>organismal metagenomes</taxon>
    </lineage>
</organism>
<protein>
    <submittedName>
        <fullName evidence="1">Uncharacterized protein</fullName>
    </submittedName>
</protein>
<sequence>MYGDIGGFSYKMWKFGIKKRDLTRIVNGLKTAMMVHREELLARKYDAAFLSSYSQTDPQGNYTVTTTGGDAAAMATASHTREDGKRTAVNLIPCFA</sequence>
<evidence type="ECO:0000313" key="2">
    <source>
        <dbReference type="EMBL" id="QJA56146.1"/>
    </source>
</evidence>
<accession>A0A6H1ZHP9</accession>
<proteinExistence type="predicted"/>
<dbReference type="EMBL" id="MT144030">
    <property type="protein sequence ID" value="QJA47058.1"/>
    <property type="molecule type" value="Genomic_DNA"/>
</dbReference>
<dbReference type="AlphaFoldDB" id="A0A6H1ZHP9"/>